<dbReference type="InterPro" id="IPR023214">
    <property type="entry name" value="HAD_sf"/>
</dbReference>
<dbReference type="EMBL" id="QFOI01000219">
    <property type="protein sequence ID" value="PZP46585.1"/>
    <property type="molecule type" value="Genomic_DNA"/>
</dbReference>
<dbReference type="InterPro" id="IPR006379">
    <property type="entry name" value="HAD-SF_hydro_IIB"/>
</dbReference>
<dbReference type="Gene3D" id="3.40.50.1000">
    <property type="entry name" value="HAD superfamily/HAD-like"/>
    <property type="match status" value="1"/>
</dbReference>
<evidence type="ECO:0000313" key="1">
    <source>
        <dbReference type="EMBL" id="PZP46585.1"/>
    </source>
</evidence>
<dbReference type="NCBIfam" id="TIGR01484">
    <property type="entry name" value="HAD-SF-IIB"/>
    <property type="match status" value="1"/>
</dbReference>
<evidence type="ECO:0000313" key="2">
    <source>
        <dbReference type="Proteomes" id="UP000249645"/>
    </source>
</evidence>
<dbReference type="GO" id="GO:0000287">
    <property type="term" value="F:magnesium ion binding"/>
    <property type="evidence" value="ECO:0007669"/>
    <property type="project" value="TreeGrafter"/>
</dbReference>
<dbReference type="PROSITE" id="PS01228">
    <property type="entry name" value="COF_1"/>
    <property type="match status" value="1"/>
</dbReference>
<dbReference type="PANTHER" id="PTHR10000">
    <property type="entry name" value="PHOSPHOSERINE PHOSPHATASE"/>
    <property type="match status" value="1"/>
</dbReference>
<dbReference type="Pfam" id="PF08282">
    <property type="entry name" value="Hydrolase_3"/>
    <property type="match status" value="1"/>
</dbReference>
<reference evidence="1 2" key="1">
    <citation type="submission" date="2017-11" db="EMBL/GenBank/DDBJ databases">
        <title>Infants hospitalized years apart are colonized by the same room-sourced microbial strains.</title>
        <authorList>
            <person name="Brooks B."/>
            <person name="Olm M.R."/>
            <person name="Firek B.A."/>
            <person name="Baker R."/>
            <person name="Thomas B.C."/>
            <person name="Morowitz M.J."/>
            <person name="Banfield J.F."/>
        </authorList>
    </citation>
    <scope>NUCLEOTIDE SEQUENCE [LARGE SCALE GENOMIC DNA]</scope>
    <source>
        <strain evidence="1">S2_009_000_R2_76</strain>
    </source>
</reference>
<gene>
    <name evidence="1" type="ORF">DI598_11940</name>
</gene>
<proteinExistence type="predicted"/>
<keyword evidence="1" id="KW-0378">Hydrolase</keyword>
<dbReference type="SFLD" id="SFLDG01140">
    <property type="entry name" value="C2.B:_Phosphomannomutase_and_P"/>
    <property type="match status" value="1"/>
</dbReference>
<dbReference type="PANTHER" id="PTHR10000:SF53">
    <property type="entry name" value="5-AMINO-6-(5-PHOSPHO-D-RIBITYLAMINO)URACIL PHOSPHATASE YBJI-RELATED"/>
    <property type="match status" value="1"/>
</dbReference>
<sequence length="280" mass="31836">MLDTLRSKFLLIQTIRMPDIRLIATDMDGTLLNSAHKLPNDFYQIFEQLCEKNILFVAASGRQYYNLLNVFEKIADRMSFIAENGTYVVHKGKEIASSLISPETVLRVIDIVMQIPNTGIVVCGKNCAYYQTEEPEFVYTVGLYYGRKQKVNNIKEHVSDCLKIAVFCGNGTEENVYPHVKQLLEQDLQVVVSGKVWLDMMPKGANKGEALKKLQQALDITSEQTLVFGDYMNDIEMLQDAKYSYAMKNAHPIVQKVANYVTHYSNDEEGVTKEIKKLVL</sequence>
<protein>
    <submittedName>
        <fullName evidence="1">HAD family hydrolase</fullName>
    </submittedName>
</protein>
<dbReference type="Proteomes" id="UP000249645">
    <property type="component" value="Unassembled WGS sequence"/>
</dbReference>
<dbReference type="GO" id="GO:0005829">
    <property type="term" value="C:cytosol"/>
    <property type="evidence" value="ECO:0007669"/>
    <property type="project" value="TreeGrafter"/>
</dbReference>
<dbReference type="SFLD" id="SFLDS00003">
    <property type="entry name" value="Haloacid_Dehalogenase"/>
    <property type="match status" value="1"/>
</dbReference>
<name>A0A2W5ERE3_9SPHI</name>
<dbReference type="NCBIfam" id="TIGR00099">
    <property type="entry name" value="Cof-subfamily"/>
    <property type="match status" value="1"/>
</dbReference>
<accession>A0A2W5ERE3</accession>
<dbReference type="SUPFAM" id="SSF56784">
    <property type="entry name" value="HAD-like"/>
    <property type="match status" value="1"/>
</dbReference>
<dbReference type="GO" id="GO:0016791">
    <property type="term" value="F:phosphatase activity"/>
    <property type="evidence" value="ECO:0007669"/>
    <property type="project" value="TreeGrafter"/>
</dbReference>
<dbReference type="InterPro" id="IPR000150">
    <property type="entry name" value="Cof"/>
</dbReference>
<dbReference type="SFLD" id="SFLDG01144">
    <property type="entry name" value="C2.B.4:_PGP_Like"/>
    <property type="match status" value="1"/>
</dbReference>
<dbReference type="Gene3D" id="3.30.1240.10">
    <property type="match status" value="1"/>
</dbReference>
<organism evidence="1 2">
    <name type="scientific">Pseudopedobacter saltans</name>
    <dbReference type="NCBI Taxonomy" id="151895"/>
    <lineage>
        <taxon>Bacteria</taxon>
        <taxon>Pseudomonadati</taxon>
        <taxon>Bacteroidota</taxon>
        <taxon>Sphingobacteriia</taxon>
        <taxon>Sphingobacteriales</taxon>
        <taxon>Sphingobacteriaceae</taxon>
        <taxon>Pseudopedobacter</taxon>
    </lineage>
</organism>
<dbReference type="CDD" id="cd07518">
    <property type="entry name" value="HAD_YbiV-Like"/>
    <property type="match status" value="1"/>
</dbReference>
<dbReference type="InterPro" id="IPR036412">
    <property type="entry name" value="HAD-like_sf"/>
</dbReference>
<comment type="caution">
    <text evidence="1">The sequence shown here is derived from an EMBL/GenBank/DDBJ whole genome shotgun (WGS) entry which is preliminary data.</text>
</comment>
<dbReference type="AlphaFoldDB" id="A0A2W5ERE3"/>